<sequence length="347" mass="36809">MLSNLPKWAIAGLAFPLIVLNGWLLYRLGSLLQPVPSIIATASLIAFLLDYPIALLQRRGLSRALATAAVLLIALAAAIVLVIFLGPLVWQQLNDFAESLPRLIELGKNQLLLLNEQPFLQNLPLDLEEITIQAANRLSSALQSATSQVISVTLSTINSTLNLLITLVLSLLLVLNGERLWNGLLSWLPPNLQQETRDSLQPSFQGYFSGQATLALILATAESIAFVLLDVPYGLLFGIVIGFTSLIPFGGTVAVLGISVLLSFQSITLGLEVLVVAAILGQINDNVIAPKLIGGVTGLNPAVVVVVLLVGAKFAGFLGLLLAVPTSSFIKKVVDALRSPTAMSEAS</sequence>
<reference evidence="6" key="3">
    <citation type="submission" date="2020-02" db="EMBL/GenBank/DDBJ databases">
        <authorList>
            <person name="Sarangi A.N."/>
            <person name="Ghosh S."/>
            <person name="Mukherjee M."/>
            <person name="Tripathy S."/>
        </authorList>
    </citation>
    <scope>NUCLEOTIDE SEQUENCE</scope>
    <source>
        <strain evidence="6">BDU141951</strain>
    </source>
</reference>
<evidence type="ECO:0000256" key="2">
    <source>
        <dbReference type="ARBA" id="ARBA00009773"/>
    </source>
</evidence>
<accession>A0A0C1UPW4</accession>
<gene>
    <name evidence="6" type="ORF">QQ91_011100</name>
</gene>
<proteinExistence type="inferred from homology"/>
<comment type="subcellular location">
    <subcellularLocation>
        <location evidence="1">Membrane</location>
        <topology evidence="1">Multi-pass membrane protein</topology>
    </subcellularLocation>
</comment>
<evidence type="ECO:0000256" key="5">
    <source>
        <dbReference type="ARBA" id="ARBA00023136"/>
    </source>
</evidence>
<keyword evidence="3" id="KW-0812">Transmembrane</keyword>
<keyword evidence="4" id="KW-1133">Transmembrane helix</keyword>
<protein>
    <submittedName>
        <fullName evidence="6">AI-2E family transporter</fullName>
    </submittedName>
</protein>
<comment type="similarity">
    <text evidence="2">Belongs to the autoinducer-2 exporter (AI-2E) (TC 2.A.86) family.</text>
</comment>
<name>A0A0C1UPW4_9CYAN</name>
<reference evidence="6" key="1">
    <citation type="submission" date="2014-11" db="EMBL/GenBank/DDBJ databases">
        <authorList>
            <person name="Malar M.C."/>
            <person name="Sen D."/>
            <person name="Tripathy S."/>
        </authorList>
    </citation>
    <scope>NUCLEOTIDE SEQUENCE</scope>
    <source>
        <strain evidence="6">BDU141951</strain>
    </source>
</reference>
<evidence type="ECO:0000256" key="1">
    <source>
        <dbReference type="ARBA" id="ARBA00004141"/>
    </source>
</evidence>
<dbReference type="AlphaFoldDB" id="A0A0C1UPW4"/>
<dbReference type="Pfam" id="PF01594">
    <property type="entry name" value="AI-2E_transport"/>
    <property type="match status" value="1"/>
</dbReference>
<evidence type="ECO:0000256" key="4">
    <source>
        <dbReference type="ARBA" id="ARBA00022989"/>
    </source>
</evidence>
<reference evidence="6" key="2">
    <citation type="journal article" date="2015" name="Genome Announc.">
        <title>Draft Genome Sequence of Filamentous Marine Cyanobacterium Lyngbya confervoides Strain BDU141951.</title>
        <authorList>
            <person name="Chandrababunaidu M.M."/>
            <person name="Sen D."/>
            <person name="Tripathy S."/>
        </authorList>
    </citation>
    <scope>NUCLEOTIDE SEQUENCE</scope>
    <source>
        <strain evidence="6">BDU141951</strain>
    </source>
</reference>
<organism evidence="6">
    <name type="scientific">Lyngbya confervoides BDU141951</name>
    <dbReference type="NCBI Taxonomy" id="1574623"/>
    <lineage>
        <taxon>Bacteria</taxon>
        <taxon>Bacillati</taxon>
        <taxon>Cyanobacteriota</taxon>
        <taxon>Cyanophyceae</taxon>
        <taxon>Oscillatoriophycideae</taxon>
        <taxon>Oscillatoriales</taxon>
        <taxon>Microcoleaceae</taxon>
        <taxon>Lyngbya</taxon>
    </lineage>
</organism>
<dbReference type="EMBL" id="JTHE02000003">
    <property type="protein sequence ID" value="NEV67665.1"/>
    <property type="molecule type" value="Genomic_DNA"/>
</dbReference>
<dbReference type="GO" id="GO:0055085">
    <property type="term" value="P:transmembrane transport"/>
    <property type="evidence" value="ECO:0007669"/>
    <property type="project" value="TreeGrafter"/>
</dbReference>
<keyword evidence="5" id="KW-0472">Membrane</keyword>
<dbReference type="GO" id="GO:0016020">
    <property type="term" value="C:membrane"/>
    <property type="evidence" value="ECO:0007669"/>
    <property type="project" value="UniProtKB-SubCell"/>
</dbReference>
<dbReference type="PANTHER" id="PTHR21716">
    <property type="entry name" value="TRANSMEMBRANE PROTEIN"/>
    <property type="match status" value="1"/>
</dbReference>
<dbReference type="PANTHER" id="PTHR21716:SF66">
    <property type="entry name" value="TRANSPORT PROTEIN SLL0063-RELATED"/>
    <property type="match status" value="1"/>
</dbReference>
<comment type="caution">
    <text evidence="6">The sequence shown here is derived from an EMBL/GenBank/DDBJ whole genome shotgun (WGS) entry which is preliminary data.</text>
</comment>
<dbReference type="InterPro" id="IPR002549">
    <property type="entry name" value="AI-2E-like"/>
</dbReference>
<evidence type="ECO:0000313" key="6">
    <source>
        <dbReference type="EMBL" id="NEV67665.1"/>
    </source>
</evidence>
<evidence type="ECO:0000256" key="3">
    <source>
        <dbReference type="ARBA" id="ARBA00022692"/>
    </source>
</evidence>